<dbReference type="GO" id="GO:0016491">
    <property type="term" value="F:oxidoreductase activity"/>
    <property type="evidence" value="ECO:0007669"/>
    <property type="project" value="UniProtKB-KW"/>
</dbReference>
<dbReference type="AlphaFoldDB" id="A0A164Z2S7"/>
<organism evidence="2 3">
    <name type="scientific">Sistotremastrum niveocremeum HHB9708</name>
    <dbReference type="NCBI Taxonomy" id="1314777"/>
    <lineage>
        <taxon>Eukaryota</taxon>
        <taxon>Fungi</taxon>
        <taxon>Dikarya</taxon>
        <taxon>Basidiomycota</taxon>
        <taxon>Agaricomycotina</taxon>
        <taxon>Agaricomycetes</taxon>
        <taxon>Sistotremastrales</taxon>
        <taxon>Sistotremastraceae</taxon>
        <taxon>Sertulicium</taxon>
        <taxon>Sertulicium niveocremeum</taxon>
    </lineage>
</organism>
<dbReference type="InterPro" id="IPR036291">
    <property type="entry name" value="NAD(P)-bd_dom_sf"/>
</dbReference>
<dbReference type="PANTHER" id="PTHR43157">
    <property type="entry name" value="PHOSPHATIDYLINOSITOL-GLYCAN BIOSYNTHESIS CLASS F PROTEIN-RELATED"/>
    <property type="match status" value="1"/>
</dbReference>
<evidence type="ECO:0000256" key="1">
    <source>
        <dbReference type="ARBA" id="ARBA00023002"/>
    </source>
</evidence>
<evidence type="ECO:0000313" key="2">
    <source>
        <dbReference type="EMBL" id="KZS97485.1"/>
    </source>
</evidence>
<dbReference type="Pfam" id="PF00106">
    <property type="entry name" value="adh_short"/>
    <property type="match status" value="1"/>
</dbReference>
<gene>
    <name evidence="2" type="ORF">SISNIDRAFT_482383</name>
</gene>
<keyword evidence="1" id="KW-0560">Oxidoreductase</keyword>
<proteinExistence type="predicted"/>
<keyword evidence="3" id="KW-1185">Reference proteome</keyword>
<dbReference type="PRINTS" id="PR00081">
    <property type="entry name" value="GDHRDH"/>
</dbReference>
<dbReference type="InterPro" id="IPR002347">
    <property type="entry name" value="SDR_fam"/>
</dbReference>
<accession>A0A164Z2S7</accession>
<dbReference type="EMBL" id="KV419397">
    <property type="protein sequence ID" value="KZS97485.1"/>
    <property type="molecule type" value="Genomic_DNA"/>
</dbReference>
<dbReference type="Proteomes" id="UP000076722">
    <property type="component" value="Unassembled WGS sequence"/>
</dbReference>
<dbReference type="OrthoDB" id="542013at2759"/>
<sequence>MAPFSLSKFISDQMTVLPSVDELKADLSGKTVIVVGANTGLGLEAARHFASMNPERLILACRTPMTAYAAVDDIKKTAGCQTVEFWPIDLTSFASVSAFATRFEKEGGGKLDILVENAGIASHNYNRTRDGVEATLQTNHLASALLALLLLPSLSKATNARITIVSCDAHYAISRLPEADSPKIIEKLNEKNTGSRGEMSTKYRISKLLNVFFTRALAEHLPAGSSITVDSVNPGLCHSELTRSSSGFFYYFVEFMKLILGRSTEAGSRTLVHAALAGHQESMQGRYLNNCRVGEESDFVLSSEGRTVQERVWKETVELLEEKDERVRGIVEGLLSAVFSDTLALCFSCDFDFL</sequence>
<dbReference type="STRING" id="1314777.A0A164Z2S7"/>
<dbReference type="SUPFAM" id="SSF51735">
    <property type="entry name" value="NAD(P)-binding Rossmann-fold domains"/>
    <property type="match status" value="1"/>
</dbReference>
<dbReference type="PANTHER" id="PTHR43157:SF31">
    <property type="entry name" value="PHOSPHATIDYLINOSITOL-GLYCAN BIOSYNTHESIS CLASS F PROTEIN"/>
    <property type="match status" value="1"/>
</dbReference>
<protein>
    <submittedName>
        <fullName evidence="2">Short-chain dehydrogenase</fullName>
    </submittedName>
</protein>
<reference evidence="2 3" key="1">
    <citation type="journal article" date="2016" name="Mol. Biol. Evol.">
        <title>Comparative Genomics of Early-Diverging Mushroom-Forming Fungi Provides Insights into the Origins of Lignocellulose Decay Capabilities.</title>
        <authorList>
            <person name="Nagy L.G."/>
            <person name="Riley R."/>
            <person name="Tritt A."/>
            <person name="Adam C."/>
            <person name="Daum C."/>
            <person name="Floudas D."/>
            <person name="Sun H."/>
            <person name="Yadav J.S."/>
            <person name="Pangilinan J."/>
            <person name="Larsson K.H."/>
            <person name="Matsuura K."/>
            <person name="Barry K."/>
            <person name="Labutti K."/>
            <person name="Kuo R."/>
            <person name="Ohm R.A."/>
            <person name="Bhattacharya S.S."/>
            <person name="Shirouzu T."/>
            <person name="Yoshinaga Y."/>
            <person name="Martin F.M."/>
            <person name="Grigoriev I.V."/>
            <person name="Hibbett D.S."/>
        </authorList>
    </citation>
    <scope>NUCLEOTIDE SEQUENCE [LARGE SCALE GENOMIC DNA]</scope>
    <source>
        <strain evidence="2 3">HHB9708</strain>
    </source>
</reference>
<evidence type="ECO:0000313" key="3">
    <source>
        <dbReference type="Proteomes" id="UP000076722"/>
    </source>
</evidence>
<name>A0A164Z2S7_9AGAM</name>
<dbReference type="Gene3D" id="3.40.50.720">
    <property type="entry name" value="NAD(P)-binding Rossmann-like Domain"/>
    <property type="match status" value="1"/>
</dbReference>